<evidence type="ECO:0000256" key="2">
    <source>
        <dbReference type="ARBA" id="ARBA00023150"/>
    </source>
</evidence>
<gene>
    <name evidence="3" type="primary">fdhD</name>
    <name evidence="5" type="ORF">SAMN05216552_10727</name>
</gene>
<dbReference type="Proteomes" id="UP000199391">
    <property type="component" value="Unassembled WGS sequence"/>
</dbReference>
<evidence type="ECO:0000313" key="6">
    <source>
        <dbReference type="Proteomes" id="UP000199391"/>
    </source>
</evidence>
<dbReference type="RefSeq" id="WP_093561560.1">
    <property type="nucleotide sequence ID" value="NZ_FPBO01000072.1"/>
</dbReference>
<dbReference type="GO" id="GO:0005737">
    <property type="term" value="C:cytoplasm"/>
    <property type="evidence" value="ECO:0007669"/>
    <property type="project" value="UniProtKB-SubCell"/>
</dbReference>
<dbReference type="Gene3D" id="3.40.140.10">
    <property type="entry name" value="Cytidine Deaminase, domain 2"/>
    <property type="match status" value="1"/>
</dbReference>
<name>A0A1I7M6Z0_9BURK</name>
<comment type="subcellular location">
    <subcellularLocation>
        <location evidence="3">Cytoplasm</location>
    </subcellularLocation>
</comment>
<dbReference type="PANTHER" id="PTHR30592">
    <property type="entry name" value="FORMATE DEHYDROGENASE"/>
    <property type="match status" value="1"/>
</dbReference>
<evidence type="ECO:0000256" key="4">
    <source>
        <dbReference type="SAM" id="MobiDB-lite"/>
    </source>
</evidence>
<dbReference type="SUPFAM" id="SSF53927">
    <property type="entry name" value="Cytidine deaminase-like"/>
    <property type="match status" value="1"/>
</dbReference>
<keyword evidence="6" id="KW-1185">Reference proteome</keyword>
<dbReference type="InterPro" id="IPR016193">
    <property type="entry name" value="Cytidine_deaminase-like"/>
</dbReference>
<dbReference type="OrthoDB" id="3197277at2"/>
<feature type="binding site" evidence="3">
    <location>
        <begin position="259"/>
        <end position="264"/>
    </location>
    <ligand>
        <name>Mo-bis(molybdopterin guanine dinucleotide)</name>
        <dbReference type="ChEBI" id="CHEBI:60539"/>
    </ligand>
</feature>
<comment type="similarity">
    <text evidence="3">Belongs to the FdhD family.</text>
</comment>
<dbReference type="PIRSF" id="PIRSF015626">
    <property type="entry name" value="FdhD"/>
    <property type="match status" value="1"/>
</dbReference>
<dbReference type="InterPro" id="IPR003786">
    <property type="entry name" value="FdhD"/>
</dbReference>
<keyword evidence="2 3" id="KW-0501">Molybdenum cofactor biosynthesis</keyword>
<feature type="region of interest" description="Disordered" evidence="4">
    <location>
        <begin position="1"/>
        <end position="21"/>
    </location>
</feature>
<proteinExistence type="inferred from homology"/>
<evidence type="ECO:0000256" key="3">
    <source>
        <dbReference type="HAMAP-Rule" id="MF_00187"/>
    </source>
</evidence>
<dbReference type="GO" id="GO:0006777">
    <property type="term" value="P:Mo-molybdopterin cofactor biosynthetic process"/>
    <property type="evidence" value="ECO:0007669"/>
    <property type="project" value="UniProtKB-UniRule"/>
</dbReference>
<dbReference type="Pfam" id="PF02634">
    <property type="entry name" value="FdhD-NarQ"/>
    <property type="match status" value="1"/>
</dbReference>
<feature type="active site" description="Cysteine persulfide intermediate" evidence="3">
    <location>
        <position position="120"/>
    </location>
</feature>
<comment type="function">
    <text evidence="3">Required for formate dehydrogenase (FDH) activity. Acts as a sulfur carrier protein that transfers sulfur from IscS to the molybdenum cofactor prior to its insertion into FDH.</text>
</comment>
<dbReference type="GO" id="GO:0097163">
    <property type="term" value="F:sulfur carrier activity"/>
    <property type="evidence" value="ECO:0007669"/>
    <property type="project" value="UniProtKB-UniRule"/>
</dbReference>
<evidence type="ECO:0000313" key="5">
    <source>
        <dbReference type="EMBL" id="SFV17712.1"/>
    </source>
</evidence>
<dbReference type="PANTHER" id="PTHR30592:SF1">
    <property type="entry name" value="SULFUR CARRIER PROTEIN FDHD"/>
    <property type="match status" value="1"/>
</dbReference>
<dbReference type="STRING" id="1035707.SAMN05216552_10727"/>
<reference evidence="6" key="1">
    <citation type="submission" date="2016-10" db="EMBL/GenBank/DDBJ databases">
        <authorList>
            <person name="Varghese N."/>
            <person name="Submissions S."/>
        </authorList>
    </citation>
    <scope>NUCLEOTIDE SEQUENCE [LARGE SCALE GENOMIC DNA]</scope>
    <source>
        <strain evidence="6">CGMCC 1.11014</strain>
    </source>
</reference>
<dbReference type="Gene3D" id="3.10.20.10">
    <property type="match status" value="1"/>
</dbReference>
<accession>A0A1I7M6Z0</accession>
<dbReference type="EMBL" id="FPBO01000072">
    <property type="protein sequence ID" value="SFV17712.1"/>
    <property type="molecule type" value="Genomic_DNA"/>
</dbReference>
<keyword evidence="1 3" id="KW-0963">Cytoplasm</keyword>
<evidence type="ECO:0000256" key="1">
    <source>
        <dbReference type="ARBA" id="ARBA00022490"/>
    </source>
</evidence>
<dbReference type="NCBIfam" id="TIGR00129">
    <property type="entry name" value="fdhD_narQ"/>
    <property type="match status" value="1"/>
</dbReference>
<sequence length="276" mass="28641">MSCALDELPGLADAPTTSGTVSRYREGDWSTALDELAEEVPVALEYNGVSHAVMMATPADLEQFALGFSLSEGIIPSVADFYGAEVQPGAAGVTVHIEIGAAAFAGLKERRRNMAGRTGCGLCGVDSLAQVFRPLPRLAASRVPSAAAIRAALLSAKALQPMNGVTGAIHAALWCGADGLPRMAFEDVGRHNALDKLIGGLARSQLALDGGFALITSRASVEMVQKAALCGIGVLVAMSAPTGLAVRVARQCGMTLVAFARGERFTVYTSQSEYTE</sequence>
<organism evidence="5 6">
    <name type="scientific">Pseudoduganella namucuonensis</name>
    <dbReference type="NCBI Taxonomy" id="1035707"/>
    <lineage>
        <taxon>Bacteria</taxon>
        <taxon>Pseudomonadati</taxon>
        <taxon>Pseudomonadota</taxon>
        <taxon>Betaproteobacteria</taxon>
        <taxon>Burkholderiales</taxon>
        <taxon>Oxalobacteraceae</taxon>
        <taxon>Telluria group</taxon>
        <taxon>Pseudoduganella</taxon>
    </lineage>
</organism>
<protein>
    <recommendedName>
        <fullName evidence="3">Sulfur carrier protein FdhD</fullName>
    </recommendedName>
</protein>
<dbReference type="HAMAP" id="MF_00187">
    <property type="entry name" value="FdhD"/>
    <property type="match status" value="1"/>
</dbReference>
<dbReference type="GO" id="GO:0016783">
    <property type="term" value="F:sulfurtransferase activity"/>
    <property type="evidence" value="ECO:0007669"/>
    <property type="project" value="InterPro"/>
</dbReference>
<dbReference type="AlphaFoldDB" id="A0A1I7M6Z0"/>